<accession>A0AAE0EIN0</accession>
<dbReference type="InterPro" id="IPR052343">
    <property type="entry name" value="Retrotransposon-Effector_Assoc"/>
</dbReference>
<keyword evidence="3" id="KW-1185">Reference proteome</keyword>
<organism evidence="2 3">
    <name type="scientific">Dipteronia sinensis</name>
    <dbReference type="NCBI Taxonomy" id="43782"/>
    <lineage>
        <taxon>Eukaryota</taxon>
        <taxon>Viridiplantae</taxon>
        <taxon>Streptophyta</taxon>
        <taxon>Embryophyta</taxon>
        <taxon>Tracheophyta</taxon>
        <taxon>Spermatophyta</taxon>
        <taxon>Magnoliopsida</taxon>
        <taxon>eudicotyledons</taxon>
        <taxon>Gunneridae</taxon>
        <taxon>Pentapetalae</taxon>
        <taxon>rosids</taxon>
        <taxon>malvids</taxon>
        <taxon>Sapindales</taxon>
        <taxon>Sapindaceae</taxon>
        <taxon>Hippocastanoideae</taxon>
        <taxon>Acereae</taxon>
        <taxon>Dipteronia</taxon>
    </lineage>
</organism>
<dbReference type="PANTHER" id="PTHR46890">
    <property type="entry name" value="NON-LTR RETROLELEMENT REVERSE TRANSCRIPTASE-LIKE PROTEIN-RELATED"/>
    <property type="match status" value="1"/>
</dbReference>
<dbReference type="InterPro" id="IPR036691">
    <property type="entry name" value="Endo/exonu/phosph_ase_sf"/>
</dbReference>
<dbReference type="AlphaFoldDB" id="A0AAE0EIN0"/>
<feature type="domain" description="DUF4283" evidence="1">
    <location>
        <begin position="125"/>
        <end position="211"/>
    </location>
</feature>
<dbReference type="Pfam" id="PF14111">
    <property type="entry name" value="DUF4283"/>
    <property type="match status" value="1"/>
</dbReference>
<proteinExistence type="predicted"/>
<protein>
    <recommendedName>
        <fullName evidence="1">DUF4283 domain-containing protein</fullName>
    </recommendedName>
</protein>
<dbReference type="PANTHER" id="PTHR46890:SF48">
    <property type="entry name" value="RNA-DIRECTED DNA POLYMERASE"/>
    <property type="match status" value="1"/>
</dbReference>
<dbReference type="EMBL" id="JANJYJ010000001">
    <property type="protein sequence ID" value="KAK3229883.1"/>
    <property type="molecule type" value="Genomic_DNA"/>
</dbReference>
<evidence type="ECO:0000259" key="1">
    <source>
        <dbReference type="Pfam" id="PF14111"/>
    </source>
</evidence>
<name>A0AAE0EIN0_9ROSI</name>
<evidence type="ECO:0000313" key="3">
    <source>
        <dbReference type="Proteomes" id="UP001281410"/>
    </source>
</evidence>
<dbReference type="SUPFAM" id="SSF56219">
    <property type="entry name" value="DNase I-like"/>
    <property type="match status" value="1"/>
</dbReference>
<dbReference type="Proteomes" id="UP001281410">
    <property type="component" value="Unassembled WGS sequence"/>
</dbReference>
<evidence type="ECO:0000313" key="2">
    <source>
        <dbReference type="EMBL" id="KAK3229883.1"/>
    </source>
</evidence>
<gene>
    <name evidence="2" type="ORF">Dsin_001764</name>
</gene>
<dbReference type="InterPro" id="IPR025558">
    <property type="entry name" value="DUF4283"/>
</dbReference>
<comment type="caution">
    <text evidence="2">The sequence shown here is derived from an EMBL/GenBank/DDBJ whole genome shotgun (WGS) entry which is preliminary data.</text>
</comment>
<sequence length="681" mass="75266">MDPMSMEASLYVTSSARSSVVPSRLHVSLHPHGGDAVDGWADPLLGSSSLSVRGSLPRCEDVVGMGDPFVGGSLPMSSIRGSSFTDLFKVAPIQVDNVSGPLILSKKGGYMVVRVDPSTYKSRLEVCKFSLIGRVVLSSGKKPWKLVDLKAKLQSVWKLNSVWRLISLGKGYFHIMLNSYADKNMVWSLGSLNLKPGVLRLQPWIPNFNPALQKSSNAQNIRISPALCSTCSSIGHFPNACRWNKSGKGILVPFFDGSYYFGGDCSGFSAPAEGAGQGDDSLTDVLVVAIATVSREQQQSRSVNAILVVSRSSVVVPVSNILVVHDSQMDIGSDLSVGLSAGLRAVFSEICVFYTADLLWFVLLSLCLVSSSWLVVGDFNAALGAHESLGLRSPARSSCEDFRSIIEDCDLIGVRSQGARFTWARGRYPRTKVERRTLVLYLFGFQSMWLDRPDFMDIVRRIWSSSFMGKPPQVVINKLKRLKNALKTWNWEVFGDLNSNITRKSVELKSIQLQMSNLEFSVVEDVIPSLVTDVENIFLISIPSTDDIHDVVFAMDVASAPGPDGFSEGFYQRCWEVVGSDVVVAVQDFFRTGFIFQLKDSILIDQFRLIVLSNFLFKISSKIFTDRSAQIATRIVCPHQFRFIQDRHIQDYIALASDYMNVMHKKSYGGNLAMKIDICKA</sequence>
<reference evidence="2" key="1">
    <citation type="journal article" date="2023" name="Plant J.">
        <title>Genome sequences and population genomics provide insights into the demographic history, inbreeding, and mutation load of two 'living fossil' tree species of Dipteronia.</title>
        <authorList>
            <person name="Feng Y."/>
            <person name="Comes H.P."/>
            <person name="Chen J."/>
            <person name="Zhu S."/>
            <person name="Lu R."/>
            <person name="Zhang X."/>
            <person name="Li P."/>
            <person name="Qiu J."/>
            <person name="Olsen K.M."/>
            <person name="Qiu Y."/>
        </authorList>
    </citation>
    <scope>NUCLEOTIDE SEQUENCE</scope>
    <source>
        <strain evidence="2">NBL</strain>
    </source>
</reference>